<keyword evidence="4" id="KW-1185">Reference proteome</keyword>
<dbReference type="InterPro" id="IPR002110">
    <property type="entry name" value="Ankyrin_rpt"/>
</dbReference>
<comment type="caution">
    <text evidence="3">The sequence shown here is derived from an EMBL/GenBank/DDBJ whole genome shotgun (WGS) entry which is preliminary data.</text>
</comment>
<dbReference type="SMART" id="SM00248">
    <property type="entry name" value="ANK"/>
    <property type="match status" value="6"/>
</dbReference>
<dbReference type="PANTHER" id="PTHR24198:SF165">
    <property type="entry name" value="ANKYRIN REPEAT-CONTAINING PROTEIN-RELATED"/>
    <property type="match status" value="1"/>
</dbReference>
<evidence type="ECO:0000313" key="4">
    <source>
        <dbReference type="Proteomes" id="UP001470230"/>
    </source>
</evidence>
<keyword evidence="2" id="KW-0040">ANK repeat</keyword>
<accession>A0ABR2L3V6</accession>
<dbReference type="Gene3D" id="1.25.40.20">
    <property type="entry name" value="Ankyrin repeat-containing domain"/>
    <property type="match status" value="2"/>
</dbReference>
<dbReference type="SUPFAM" id="SSF48403">
    <property type="entry name" value="Ankyrin repeat"/>
    <property type="match status" value="2"/>
</dbReference>
<gene>
    <name evidence="3" type="ORF">M9Y10_015676</name>
</gene>
<name>A0ABR2L3V6_9EUKA</name>
<proteinExistence type="predicted"/>
<evidence type="ECO:0000256" key="1">
    <source>
        <dbReference type="ARBA" id="ARBA00022737"/>
    </source>
</evidence>
<organism evidence="3 4">
    <name type="scientific">Tritrichomonas musculus</name>
    <dbReference type="NCBI Taxonomy" id="1915356"/>
    <lineage>
        <taxon>Eukaryota</taxon>
        <taxon>Metamonada</taxon>
        <taxon>Parabasalia</taxon>
        <taxon>Tritrichomonadida</taxon>
        <taxon>Tritrichomonadidae</taxon>
        <taxon>Tritrichomonas</taxon>
    </lineage>
</organism>
<dbReference type="Proteomes" id="UP001470230">
    <property type="component" value="Unassembled WGS sequence"/>
</dbReference>
<dbReference type="Pfam" id="PF12796">
    <property type="entry name" value="Ank_2"/>
    <property type="match status" value="1"/>
</dbReference>
<sequence>MENVPEDYFKKLRDIEEKLHLFLQNQDDQSTNLILFIEDLQEAKLLENKYELKSFLHLVVAISNNCHRSQLFFSNIDLLLKSLYYKIQYFFTNFEIFHIFQRNKRLLLFLFNLKILKPTKEIYSVIITNKKCIEGRYLEYFFPEFESFIDKETKKSIGDQIPELKERITIDIFNQKREKGENDNYLCNLIQNDLIVDFISYVERTNISLFSTIPSSIFETNLLLINKNPTLIEYSAFYGSIQIIQYLNLQNVGLETTIWPFAIHGRNAEVIRFLEENKVKSLHNSFQYLIVESIKCHHNEIADYFRNNFCDEEKIYDYYLYRKALKYYNFAFFTNDMINSIINSCKFDLELNIPYYLSKYDYYLIIEFLLKCTMVEKGIIFNRYKNILDINHQYTIYKSCTQYSGDIVDYIAINNGDIPKCQEPENNLKKIASYMFHQKEVEIYTKYEYDIETSTVLNIAARKGNIDIIQLLISKNEIDVNAKSTRSYKKPKKSYGDMNLYYLKTEEKTVLHEAIESEYIEVVQYLLNNQKVDINCKHIERKTYQDYLTTGSFFYDKKCEKELLHFAIKKGHIGIIELLLSNPKIDINSISTSWISEGGGCITSFYSSTILERSSLYFAIKKEDIKVIQLFLSQPKIDVNSGIKEYSSYDQQVLQDISSLYLAVDKQNFEIVLILLMHPKINVKYESTSYYISQDHRKIMQLKTALELAISKQNNEIHQLLLSKTSNRVDF</sequence>
<dbReference type="PANTHER" id="PTHR24198">
    <property type="entry name" value="ANKYRIN REPEAT AND PROTEIN KINASE DOMAIN-CONTAINING PROTEIN"/>
    <property type="match status" value="1"/>
</dbReference>
<evidence type="ECO:0000313" key="3">
    <source>
        <dbReference type="EMBL" id="KAK8897711.1"/>
    </source>
</evidence>
<evidence type="ECO:0000256" key="2">
    <source>
        <dbReference type="ARBA" id="ARBA00023043"/>
    </source>
</evidence>
<keyword evidence="1" id="KW-0677">Repeat</keyword>
<evidence type="ECO:0008006" key="5">
    <source>
        <dbReference type="Google" id="ProtNLM"/>
    </source>
</evidence>
<reference evidence="3 4" key="1">
    <citation type="submission" date="2024-04" db="EMBL/GenBank/DDBJ databases">
        <title>Tritrichomonas musculus Genome.</title>
        <authorList>
            <person name="Alves-Ferreira E."/>
            <person name="Grigg M."/>
            <person name="Lorenzi H."/>
            <person name="Galac M."/>
        </authorList>
    </citation>
    <scope>NUCLEOTIDE SEQUENCE [LARGE SCALE GENOMIC DNA]</scope>
    <source>
        <strain evidence="3 4">EAF2021</strain>
    </source>
</reference>
<dbReference type="InterPro" id="IPR036770">
    <property type="entry name" value="Ankyrin_rpt-contain_sf"/>
</dbReference>
<dbReference type="EMBL" id="JAPFFF010000002">
    <property type="protein sequence ID" value="KAK8897711.1"/>
    <property type="molecule type" value="Genomic_DNA"/>
</dbReference>
<protein>
    <recommendedName>
        <fullName evidence="5">DUF3447 domain-containing protein</fullName>
    </recommendedName>
</protein>